<reference evidence="5" key="1">
    <citation type="submission" date="2014-04" db="EMBL/GenBank/DDBJ databases">
        <title>The genes involved in the male and female cone development in Pinus tabuliformis.</title>
        <authorList>
            <person name="Niu S."/>
            <person name="Li W."/>
            <person name="Chen X."/>
        </authorList>
    </citation>
    <scope>NUCLEOTIDE SEQUENCE</scope>
</reference>
<dbReference type="GO" id="GO:0016740">
    <property type="term" value="F:transferase activity"/>
    <property type="evidence" value="ECO:0007669"/>
    <property type="project" value="UniProtKB-KW"/>
</dbReference>
<evidence type="ECO:0000313" key="5">
    <source>
        <dbReference type="EMBL" id="AJP06252.1"/>
    </source>
</evidence>
<proteinExistence type="evidence at transcript level"/>
<dbReference type="Gene3D" id="3.30.559.10">
    <property type="entry name" value="Chloramphenicol acetyltransferase-like domain"/>
    <property type="match status" value="2"/>
</dbReference>
<protein>
    <submittedName>
        <fullName evidence="5">CHAT2</fullName>
    </submittedName>
</protein>
<evidence type="ECO:0000256" key="4">
    <source>
        <dbReference type="ARBA" id="ARBA00023059"/>
    </source>
</evidence>
<dbReference type="PANTHER" id="PTHR31147:SF66">
    <property type="entry name" value="OS05G0315700 PROTEIN"/>
    <property type="match status" value="1"/>
</dbReference>
<evidence type="ECO:0000256" key="1">
    <source>
        <dbReference type="ARBA" id="ARBA00005122"/>
    </source>
</evidence>
<dbReference type="PANTHER" id="PTHR31147">
    <property type="entry name" value="ACYL TRANSFERASE 4"/>
    <property type="match status" value="1"/>
</dbReference>
<comment type="similarity">
    <text evidence="2">Belongs to the plant acyltransferase family.</text>
</comment>
<dbReference type="EMBL" id="KJ711007">
    <property type="protein sequence ID" value="AJP06252.1"/>
    <property type="molecule type" value="mRNA"/>
</dbReference>
<name>A0A0K0M6X1_PINTB</name>
<dbReference type="AlphaFoldDB" id="A0A0K0M6X1"/>
<accession>A0A0K0M6X1</accession>
<keyword evidence="3" id="KW-0808">Transferase</keyword>
<dbReference type="InterPro" id="IPR023213">
    <property type="entry name" value="CAT-like_dom_sf"/>
</dbReference>
<dbReference type="GO" id="GO:0042617">
    <property type="term" value="P:paclitaxel biosynthetic process"/>
    <property type="evidence" value="ECO:0007669"/>
    <property type="project" value="UniProtKB-UniPathway"/>
</dbReference>
<keyword evidence="4" id="KW-0876">Taxol biosynthesis</keyword>
<dbReference type="SUPFAM" id="SSF52777">
    <property type="entry name" value="CoA-dependent acyltransferases"/>
    <property type="match status" value="1"/>
</dbReference>
<sequence length="467" mass="51421">MAILRSTVVRQAAARLAPAASPSVVLSAIPRTAPDCTITRQPAVLVAPDRPTPRQSLYLSNIDDQLGTRYHVPKLLFYRSDSDSSKKKNEKDPVKVVKEALAKVLVHYYPFAGRLRNADNGKLTVECTGEGVLFVEADADISLEDFGDLYPPIPRGDEFINNVPGSENITDSPLLLVQVTRLRCGGFVLGLRSNHCMTDGVGIAQFIKAMAEMARGAASPVVPPVWNREILRPREKPIVEFPHPEYDQPTPDEYKQLMAPQEEMSINKSFFFGLRDIDALKRQVEGSNCTTFEALSACLWQSRTEALKLPADQDLKMLFALNARSRFQPPLPAGYYGNAISFACAEAKVGDLTHQPLSFAVNLINEAKRRIDDKYLRSAIDLMEVKGRPHFAVGGSYIITDLSKVEYGKADFGWGKAVYGGFASGVTFGVSNFSVPLMKNFHGIVAPVCLPPIAMENFEEIVSRAIN</sequence>
<evidence type="ECO:0000256" key="2">
    <source>
        <dbReference type="ARBA" id="ARBA00009861"/>
    </source>
</evidence>
<evidence type="ECO:0000256" key="3">
    <source>
        <dbReference type="ARBA" id="ARBA00022679"/>
    </source>
</evidence>
<dbReference type="Pfam" id="PF02458">
    <property type="entry name" value="Transferase"/>
    <property type="match status" value="1"/>
</dbReference>
<dbReference type="InterPro" id="IPR050898">
    <property type="entry name" value="Plant_acyltransferase"/>
</dbReference>
<dbReference type="UniPathway" id="UPA00842"/>
<comment type="pathway">
    <text evidence="1">Alkaloid biosynthesis; taxol biosynthesis.</text>
</comment>
<organism evidence="5">
    <name type="scientific">Pinus tabuliformis</name>
    <name type="common">Chinese red pine</name>
    <name type="synonym">Pinus leucosperma</name>
    <dbReference type="NCBI Taxonomy" id="88731"/>
    <lineage>
        <taxon>Eukaryota</taxon>
        <taxon>Viridiplantae</taxon>
        <taxon>Streptophyta</taxon>
        <taxon>Embryophyta</taxon>
        <taxon>Tracheophyta</taxon>
        <taxon>Spermatophyta</taxon>
        <taxon>Pinopsida</taxon>
        <taxon>Pinidae</taxon>
        <taxon>Conifers I</taxon>
        <taxon>Pinales</taxon>
        <taxon>Pinaceae</taxon>
        <taxon>Pinus</taxon>
        <taxon>Pinus subgen. Pinus</taxon>
    </lineage>
</organism>